<dbReference type="Proteomes" id="UP001358614">
    <property type="component" value="Chromosome 1"/>
</dbReference>
<proteinExistence type="predicted"/>
<gene>
    <name evidence="1" type="ORF">V865_000160</name>
</gene>
<dbReference type="KEGG" id="ker:91098964"/>
<dbReference type="RefSeq" id="XP_066080089.1">
    <property type="nucleotide sequence ID" value="XM_066223992.1"/>
</dbReference>
<evidence type="ECO:0000313" key="1">
    <source>
        <dbReference type="EMBL" id="WWD02122.1"/>
    </source>
</evidence>
<protein>
    <submittedName>
        <fullName evidence="1">Uncharacterized protein</fullName>
    </submittedName>
</protein>
<name>A0AAX4K8Y2_9TREE</name>
<dbReference type="AlphaFoldDB" id="A0AAX4K8Y2"/>
<keyword evidence="2" id="KW-1185">Reference proteome</keyword>
<sequence length="267" mass="29759">MSFNIATKLPSSLSQSLKSLSLKSLGISTLSTRPYPQPYWTRRKEGSTYLAKVRDVLTDEEYLLVCSTDRKGFFRTSDTDRLSFIPTTGPRNERSSRKSVTTKVDKANCISLSNDKVFRINDKPLVTQEGTYYYAKPLSFNKTTSIEAQEHQKSPIIDSLKSKGLGIGDCLGLNILIRDHEDLLDGNTELNGEGGKQVEIRSLYSLSPSHGQGSIDIQSNPNSAFVDDDIDHVSWYNPTLIRELPEDSEMYTVGAIPLDEVLGNLDK</sequence>
<reference evidence="1 2" key="1">
    <citation type="submission" date="2024-01" db="EMBL/GenBank/DDBJ databases">
        <title>Comparative genomics of Cryptococcus and Kwoniella reveals pathogenesis evolution and contrasting modes of karyotype evolution via chromosome fusion or intercentromeric recombination.</title>
        <authorList>
            <person name="Coelho M.A."/>
            <person name="David-Palma M."/>
            <person name="Shea T."/>
            <person name="Bowers K."/>
            <person name="McGinley-Smith S."/>
            <person name="Mohammad A.W."/>
            <person name="Gnirke A."/>
            <person name="Yurkov A.M."/>
            <person name="Nowrousian M."/>
            <person name="Sun S."/>
            <person name="Cuomo C.A."/>
            <person name="Heitman J."/>
        </authorList>
    </citation>
    <scope>NUCLEOTIDE SEQUENCE [LARGE SCALE GENOMIC DNA]</scope>
    <source>
        <strain evidence="1 2">PYCC6329</strain>
    </source>
</reference>
<dbReference type="GeneID" id="91098964"/>
<accession>A0AAX4K8Y2</accession>
<evidence type="ECO:0000313" key="2">
    <source>
        <dbReference type="Proteomes" id="UP001358614"/>
    </source>
</evidence>
<organism evidence="1 2">
    <name type="scientific">Kwoniella europaea PYCC6329</name>
    <dbReference type="NCBI Taxonomy" id="1423913"/>
    <lineage>
        <taxon>Eukaryota</taxon>
        <taxon>Fungi</taxon>
        <taxon>Dikarya</taxon>
        <taxon>Basidiomycota</taxon>
        <taxon>Agaricomycotina</taxon>
        <taxon>Tremellomycetes</taxon>
        <taxon>Tremellales</taxon>
        <taxon>Cryptococcaceae</taxon>
        <taxon>Kwoniella</taxon>
    </lineage>
</organism>
<dbReference type="EMBL" id="CP144089">
    <property type="protein sequence ID" value="WWD02122.1"/>
    <property type="molecule type" value="Genomic_DNA"/>
</dbReference>